<name>A0A5B1CDE4_9BACT</name>
<reference evidence="1 2" key="1">
    <citation type="submission" date="2019-08" db="EMBL/GenBank/DDBJ databases">
        <title>Deep-cultivation of Planctomycetes and their phenomic and genomic characterization uncovers novel biology.</title>
        <authorList>
            <person name="Wiegand S."/>
            <person name="Jogler M."/>
            <person name="Boedeker C."/>
            <person name="Pinto D."/>
            <person name="Vollmers J."/>
            <person name="Rivas-Marin E."/>
            <person name="Kohn T."/>
            <person name="Peeters S.H."/>
            <person name="Heuer A."/>
            <person name="Rast P."/>
            <person name="Oberbeckmann S."/>
            <person name="Bunk B."/>
            <person name="Jeske O."/>
            <person name="Meyerdierks A."/>
            <person name="Storesund J.E."/>
            <person name="Kallscheuer N."/>
            <person name="Luecker S."/>
            <person name="Lage O.M."/>
            <person name="Pohl T."/>
            <person name="Merkel B.J."/>
            <person name="Hornburger P."/>
            <person name="Mueller R.-W."/>
            <person name="Bruemmer F."/>
            <person name="Labrenz M."/>
            <person name="Spormann A.M."/>
            <person name="Op Den Camp H."/>
            <person name="Overmann J."/>
            <person name="Amann R."/>
            <person name="Jetten M.S.M."/>
            <person name="Mascher T."/>
            <person name="Medema M.H."/>
            <person name="Devos D.P."/>
            <person name="Kaster A.-K."/>
            <person name="Ovreas L."/>
            <person name="Rohde M."/>
            <person name="Galperin M.Y."/>
            <person name="Jogler C."/>
        </authorList>
    </citation>
    <scope>NUCLEOTIDE SEQUENCE [LARGE SCALE GENOMIC DNA]</scope>
    <source>
        <strain evidence="1 2">LF1</strain>
    </source>
</reference>
<dbReference type="AlphaFoldDB" id="A0A5B1CDE4"/>
<dbReference type="RefSeq" id="WP_068257862.1">
    <property type="nucleotide sequence ID" value="NZ_LWSK01000001.1"/>
</dbReference>
<evidence type="ECO:0000313" key="2">
    <source>
        <dbReference type="Proteomes" id="UP000322699"/>
    </source>
</evidence>
<keyword evidence="2" id="KW-1185">Reference proteome</keyword>
<organism evidence="1 2">
    <name type="scientific">Rubripirellula obstinata</name>
    <dbReference type="NCBI Taxonomy" id="406547"/>
    <lineage>
        <taxon>Bacteria</taxon>
        <taxon>Pseudomonadati</taxon>
        <taxon>Planctomycetota</taxon>
        <taxon>Planctomycetia</taxon>
        <taxon>Pirellulales</taxon>
        <taxon>Pirellulaceae</taxon>
        <taxon>Rubripirellula</taxon>
    </lineage>
</organism>
<comment type="caution">
    <text evidence="1">The sequence shown here is derived from an EMBL/GenBank/DDBJ whole genome shotgun (WGS) entry which is preliminary data.</text>
</comment>
<dbReference type="Proteomes" id="UP000322699">
    <property type="component" value="Unassembled WGS sequence"/>
</dbReference>
<protein>
    <submittedName>
        <fullName evidence="1">Uncharacterized protein</fullName>
    </submittedName>
</protein>
<evidence type="ECO:0000313" key="1">
    <source>
        <dbReference type="EMBL" id="KAA1258606.1"/>
    </source>
</evidence>
<sequence>MLKALVLKLTVRSLCKSMKILYYEAVAEDPNADARENLVNALRKKSDWKQTGKTTFEYTNGGSVRVLYGDSLRTIVEKMLGVQLSSWHASGPLDKNQLEKDAKQGLAALNKYLQ</sequence>
<dbReference type="EMBL" id="VRLW01000001">
    <property type="protein sequence ID" value="KAA1258606.1"/>
    <property type="molecule type" value="Genomic_DNA"/>
</dbReference>
<gene>
    <name evidence="1" type="ORF">LF1_11280</name>
</gene>
<accession>A0A5B1CDE4</accession>
<proteinExistence type="predicted"/>